<feature type="domain" description="RING-type" evidence="5">
    <location>
        <begin position="1014"/>
        <end position="1057"/>
    </location>
</feature>
<feature type="transmembrane region" description="Helical" evidence="3">
    <location>
        <begin position="499"/>
        <end position="519"/>
    </location>
</feature>
<keyword evidence="7" id="KW-1185">Reference proteome</keyword>
<accession>A0A427YB88</accession>
<feature type="transmembrane region" description="Helical" evidence="3">
    <location>
        <begin position="627"/>
        <end position="649"/>
    </location>
</feature>
<dbReference type="GeneID" id="39585394"/>
<organism evidence="6 7">
    <name type="scientific">Apiotrichum porosum</name>
    <dbReference type="NCBI Taxonomy" id="105984"/>
    <lineage>
        <taxon>Eukaryota</taxon>
        <taxon>Fungi</taxon>
        <taxon>Dikarya</taxon>
        <taxon>Basidiomycota</taxon>
        <taxon>Agaricomycotina</taxon>
        <taxon>Tremellomycetes</taxon>
        <taxon>Trichosporonales</taxon>
        <taxon>Trichosporonaceae</taxon>
        <taxon>Apiotrichum</taxon>
    </lineage>
</organism>
<dbReference type="GO" id="GO:0006511">
    <property type="term" value="P:ubiquitin-dependent protein catabolic process"/>
    <property type="evidence" value="ECO:0007669"/>
    <property type="project" value="TreeGrafter"/>
</dbReference>
<keyword evidence="4" id="KW-0732">Signal</keyword>
<feature type="transmembrane region" description="Helical" evidence="3">
    <location>
        <begin position="531"/>
        <end position="547"/>
    </location>
</feature>
<comment type="caution">
    <text evidence="6">The sequence shown here is derived from an EMBL/GenBank/DDBJ whole genome shotgun (WGS) entry which is preliminary data.</text>
</comment>
<reference evidence="6 7" key="1">
    <citation type="submission" date="2018-11" db="EMBL/GenBank/DDBJ databases">
        <title>Genome sequence of Apiotrichum porosum DSM 27194.</title>
        <authorList>
            <person name="Aliyu H."/>
            <person name="Gorte O."/>
            <person name="Ochsenreither K."/>
        </authorList>
    </citation>
    <scope>NUCLEOTIDE SEQUENCE [LARGE SCALE GENOMIC DNA]</scope>
    <source>
        <strain evidence="6 7">DSM 27194</strain>
    </source>
</reference>
<feature type="signal peptide" evidence="4">
    <location>
        <begin position="1"/>
        <end position="18"/>
    </location>
</feature>
<keyword evidence="3" id="KW-0812">Transmembrane</keyword>
<sequence length="1069" mass="117445">MFILSPLGAVLLASGVVATSAPIDAIRDRIAPLLARPHDELLALGRHTVVYPSADQYGYWVEGLPGAVVIDWSGPLSTEAVARSRPAIADVLLMHPPPSSDSHLQLPEQRRFGYASAQLVQPGEVSFPAHVPREPGTGFVVVLLNSTCAMETVAPIESCVWAVSPDQFEVKPYGTRLAYYRGCSNSGKRRDGSVGFDVWVAFGLTAVLGLVLSMGVALGWAVGWGRWAKKDGLLEEEWEGNGYGTVTERRLARHRFGAAHRPPASPCLVPRLLRPRHPPLTPPPASDGATMPLRDTVARMGAATGDRLSNLLHTLVFSLPTPDNVTGSAANATTNATGTPVPTGISVKELDSGLDPGVSRALATGTVGPLSFVGSGYGMMLVVMAILLNRIHHIVQRPRPPPPPLPHPPTTWYGAWRLRVARTLVSPNTPRWLRVPGLLGLVRAWVLFSVVTLQTGEMWPLDATAYLDKATQGWYLQPTAHLLGTGIDHLGVWADNKEMGAVCWNTFLSVCAGLVCGALANGLDRARRRDVGAGFNLFGFSFLLHLYSSPLTHKTPSSAAHYGRPDVHALFHLWLGLTELTWLQAIELSPTLRRNQLLPTGACGALGLIHFVFTLMTSPLRFPSFTFVTHLLALLLSIIIICTIILRAFTHLFTLGYIPSPVWSSLLPHEGAIPSTEDDAGVALLKLGTACIEATSYSGLRNELAPVEQSEPWVQLSVQGCEQLMRPQHLASGGLDTRIDNIQVTELTDPNADSPFTRELHNFRKAVTALISDVFWTTVLGTPIGRKAYLHVWRAYHARWWYGPRQWQIWRRAAWAAPHRRRQAQPPFLTPTAIAAMGWSSAIRPGSSMSRRALPVRSGTQTRAASVPADYTYDQVLRGEVVLEDDDDEYEWESHASGSDDEDDLEIEELDERERGRDGSTTPSPRDRLVTPQVDPEAELDDTDPVALQPILLAHMTTTTSSPMTRRRYQAMMSSHNGTGDAFQDMVLRRRNELVGGTATQPHNEWDEERRRSCVVCMVQTRDIILWPCRCMLMCNDCRESLAARLTSKEQACPNCRTKVEGYSRVYLP</sequence>
<dbReference type="Gene3D" id="3.30.40.10">
    <property type="entry name" value="Zinc/RING finger domain, C3HC4 (zinc finger)"/>
    <property type="match status" value="1"/>
</dbReference>
<dbReference type="Pfam" id="PF13920">
    <property type="entry name" value="zf-C3HC4_3"/>
    <property type="match status" value="1"/>
</dbReference>
<dbReference type="RefSeq" id="XP_028480523.1">
    <property type="nucleotide sequence ID" value="XM_028616666.1"/>
</dbReference>
<name>A0A427YB88_9TREE</name>
<dbReference type="PROSITE" id="PS50089">
    <property type="entry name" value="ZF_RING_2"/>
    <property type="match status" value="1"/>
</dbReference>
<protein>
    <recommendedName>
        <fullName evidence="5">RING-type domain-containing protein</fullName>
    </recommendedName>
</protein>
<evidence type="ECO:0000259" key="5">
    <source>
        <dbReference type="PROSITE" id="PS50089"/>
    </source>
</evidence>
<keyword evidence="1" id="KW-0863">Zinc-finger</keyword>
<evidence type="ECO:0000256" key="2">
    <source>
        <dbReference type="SAM" id="MobiDB-lite"/>
    </source>
</evidence>
<keyword evidence="1" id="KW-0479">Metal-binding</keyword>
<dbReference type="GO" id="GO:0016567">
    <property type="term" value="P:protein ubiquitination"/>
    <property type="evidence" value="ECO:0007669"/>
    <property type="project" value="TreeGrafter"/>
</dbReference>
<dbReference type="EMBL" id="RSCE01000001">
    <property type="protein sequence ID" value="RSH88315.1"/>
    <property type="molecule type" value="Genomic_DNA"/>
</dbReference>
<dbReference type="Proteomes" id="UP000279236">
    <property type="component" value="Unassembled WGS sequence"/>
</dbReference>
<proteinExistence type="predicted"/>
<dbReference type="AlphaFoldDB" id="A0A427YB88"/>
<dbReference type="GO" id="GO:0008270">
    <property type="term" value="F:zinc ion binding"/>
    <property type="evidence" value="ECO:0007669"/>
    <property type="project" value="UniProtKB-KW"/>
</dbReference>
<evidence type="ECO:0000256" key="1">
    <source>
        <dbReference type="PROSITE-ProRule" id="PRU00175"/>
    </source>
</evidence>
<evidence type="ECO:0000313" key="7">
    <source>
        <dbReference type="Proteomes" id="UP000279236"/>
    </source>
</evidence>
<dbReference type="InterPro" id="IPR001841">
    <property type="entry name" value="Znf_RING"/>
</dbReference>
<keyword evidence="1" id="KW-0862">Zinc</keyword>
<dbReference type="OrthoDB" id="66726at2759"/>
<evidence type="ECO:0000256" key="3">
    <source>
        <dbReference type="SAM" id="Phobius"/>
    </source>
</evidence>
<keyword evidence="3" id="KW-1133">Transmembrane helix</keyword>
<gene>
    <name evidence="6" type="ORF">EHS24_000851</name>
</gene>
<feature type="transmembrane region" description="Helical" evidence="3">
    <location>
        <begin position="198"/>
        <end position="222"/>
    </location>
</feature>
<feature type="chain" id="PRO_5019106274" description="RING-type domain-containing protein" evidence="4">
    <location>
        <begin position="19"/>
        <end position="1069"/>
    </location>
</feature>
<keyword evidence="3" id="KW-0472">Membrane</keyword>
<dbReference type="GO" id="GO:0061630">
    <property type="term" value="F:ubiquitin protein ligase activity"/>
    <property type="evidence" value="ECO:0007669"/>
    <property type="project" value="TreeGrafter"/>
</dbReference>
<feature type="region of interest" description="Disordered" evidence="2">
    <location>
        <begin position="911"/>
        <end position="940"/>
    </location>
</feature>
<feature type="transmembrane region" description="Helical" evidence="3">
    <location>
        <begin position="597"/>
        <end position="615"/>
    </location>
</feature>
<feature type="region of interest" description="Disordered" evidence="2">
    <location>
        <begin position="846"/>
        <end position="865"/>
    </location>
</feature>
<dbReference type="PANTHER" id="PTHR22696">
    <property type="entry name" value="E3 UBIQUITIN-PROTEIN LIGASE RNF26"/>
    <property type="match status" value="1"/>
</dbReference>
<evidence type="ECO:0000256" key="4">
    <source>
        <dbReference type="SAM" id="SignalP"/>
    </source>
</evidence>
<dbReference type="InterPro" id="IPR013083">
    <property type="entry name" value="Znf_RING/FYVE/PHD"/>
</dbReference>
<evidence type="ECO:0000313" key="6">
    <source>
        <dbReference type="EMBL" id="RSH88315.1"/>
    </source>
</evidence>
<dbReference type="PANTHER" id="PTHR22696:SF1">
    <property type="entry name" value="E3 UBIQUITIN-PROTEIN LIGASE RNF26"/>
    <property type="match status" value="1"/>
</dbReference>